<protein>
    <submittedName>
        <fullName evidence="1">22796_t:CDS:1</fullName>
    </submittedName>
</protein>
<feature type="non-terminal residue" evidence="1">
    <location>
        <position position="1"/>
    </location>
</feature>
<name>A0ACA9NYX2_9GLOM</name>
<keyword evidence="2" id="KW-1185">Reference proteome</keyword>
<evidence type="ECO:0000313" key="2">
    <source>
        <dbReference type="Proteomes" id="UP000789920"/>
    </source>
</evidence>
<reference evidence="1" key="1">
    <citation type="submission" date="2021-06" db="EMBL/GenBank/DDBJ databases">
        <authorList>
            <person name="Kallberg Y."/>
            <person name="Tangrot J."/>
            <person name="Rosling A."/>
        </authorList>
    </citation>
    <scope>NUCLEOTIDE SEQUENCE</scope>
    <source>
        <strain evidence="1">MA461A</strain>
    </source>
</reference>
<gene>
    <name evidence="1" type="ORF">RPERSI_LOCUS9272</name>
</gene>
<dbReference type="Proteomes" id="UP000789920">
    <property type="component" value="Unassembled WGS sequence"/>
</dbReference>
<dbReference type="EMBL" id="CAJVQC010017412">
    <property type="protein sequence ID" value="CAG8684515.1"/>
    <property type="molecule type" value="Genomic_DNA"/>
</dbReference>
<comment type="caution">
    <text evidence="1">The sequence shown here is derived from an EMBL/GenBank/DDBJ whole genome shotgun (WGS) entry which is preliminary data.</text>
</comment>
<organism evidence="1 2">
    <name type="scientific">Racocetra persica</name>
    <dbReference type="NCBI Taxonomy" id="160502"/>
    <lineage>
        <taxon>Eukaryota</taxon>
        <taxon>Fungi</taxon>
        <taxon>Fungi incertae sedis</taxon>
        <taxon>Mucoromycota</taxon>
        <taxon>Glomeromycotina</taxon>
        <taxon>Glomeromycetes</taxon>
        <taxon>Diversisporales</taxon>
        <taxon>Gigasporaceae</taxon>
        <taxon>Racocetra</taxon>
    </lineage>
</organism>
<accession>A0ACA9NYX2</accession>
<proteinExistence type="predicted"/>
<evidence type="ECO:0000313" key="1">
    <source>
        <dbReference type="EMBL" id="CAG8684515.1"/>
    </source>
</evidence>
<sequence>VLDEDEELVQVKSLAVTTDLVRRIKKIIYELFAKYYKFFDDKILFMATAIDPRCKNLEFEGAILKFQDCLRSEYNQITSNEDFESLSRENVVDQYLMIESIGPLDNPLQ</sequence>